<dbReference type="PATRIC" id="fig|1637645.4.peg.567"/>
<organism evidence="1 2">
    <name type="scientific">Limnoraphis robusta CS-951</name>
    <dbReference type="NCBI Taxonomy" id="1637645"/>
    <lineage>
        <taxon>Bacteria</taxon>
        <taxon>Bacillati</taxon>
        <taxon>Cyanobacteriota</taxon>
        <taxon>Cyanophyceae</taxon>
        <taxon>Oscillatoriophycideae</taxon>
        <taxon>Oscillatoriales</taxon>
        <taxon>Sirenicapillariaceae</taxon>
        <taxon>Limnoraphis</taxon>
    </lineage>
</organism>
<protein>
    <submittedName>
        <fullName evidence="1">Uncharacterized protein</fullName>
    </submittedName>
</protein>
<dbReference type="Proteomes" id="UP000033607">
    <property type="component" value="Unassembled WGS sequence"/>
</dbReference>
<sequence>MAEHLKTESFSTDSNLLETVAPTPSPLLPRSAWKSQLARTRALLKAKQALDREELQFDFSRTSKKSSNS</sequence>
<reference evidence="1 2" key="1">
    <citation type="submission" date="2015-06" db="EMBL/GenBank/DDBJ databases">
        <title>Draft genome assembly of filamentous brackish cyanobacterium Limnoraphis robusta strain CS-951.</title>
        <authorList>
            <person name="Willis A."/>
            <person name="Parks M."/>
            <person name="Burford M.A."/>
        </authorList>
    </citation>
    <scope>NUCLEOTIDE SEQUENCE [LARGE SCALE GENOMIC DNA]</scope>
    <source>
        <strain evidence="1 2">CS-951</strain>
    </source>
</reference>
<accession>A0A0F5YKU5</accession>
<dbReference type="EMBL" id="LATL02000032">
    <property type="protein sequence ID" value="KKD39277.1"/>
    <property type="molecule type" value="Genomic_DNA"/>
</dbReference>
<gene>
    <name evidence="1" type="ORF">WN50_04225</name>
</gene>
<dbReference type="AlphaFoldDB" id="A0A0F5YKU5"/>
<evidence type="ECO:0000313" key="1">
    <source>
        <dbReference type="EMBL" id="KKD39277.1"/>
    </source>
</evidence>
<comment type="caution">
    <text evidence="1">The sequence shown here is derived from an EMBL/GenBank/DDBJ whole genome shotgun (WGS) entry which is preliminary data.</text>
</comment>
<evidence type="ECO:0000313" key="2">
    <source>
        <dbReference type="Proteomes" id="UP000033607"/>
    </source>
</evidence>
<proteinExistence type="predicted"/>
<name>A0A0F5YKU5_9CYAN</name>